<evidence type="ECO:0000313" key="5">
    <source>
        <dbReference type="EMBL" id="PWW74470.1"/>
    </source>
</evidence>
<dbReference type="Proteomes" id="UP000246991">
    <property type="component" value="Unassembled WGS sequence"/>
</dbReference>
<sequence length="120" mass="13478">GSIRVPVRATGVFRLRPSCGRFPHKNLAQSVSGQETSSGVVGPVTNPIADAQLFVQTVLEADSRKHDPGEIELRWRPSKEETRELVTRGLPCSHETQRRAHFPSTHSRRAQYHRRGKALF</sequence>
<name>A0A317SLC9_9PEZI</name>
<dbReference type="InterPro" id="IPR023631">
    <property type="entry name" value="Amidase_dom"/>
</dbReference>
<dbReference type="STRING" id="42249.A0A317SLC9"/>
<organism evidence="5 6">
    <name type="scientific">Tuber magnatum</name>
    <name type="common">white Piedmont truffle</name>
    <dbReference type="NCBI Taxonomy" id="42249"/>
    <lineage>
        <taxon>Eukaryota</taxon>
        <taxon>Fungi</taxon>
        <taxon>Dikarya</taxon>
        <taxon>Ascomycota</taxon>
        <taxon>Pezizomycotina</taxon>
        <taxon>Pezizomycetes</taxon>
        <taxon>Pezizales</taxon>
        <taxon>Tuberaceae</taxon>
        <taxon>Tuber</taxon>
    </lineage>
</organism>
<reference evidence="5 6" key="1">
    <citation type="submission" date="2018-03" db="EMBL/GenBank/DDBJ databases">
        <title>Genomes of Pezizomycetes fungi and the evolution of truffles.</title>
        <authorList>
            <person name="Murat C."/>
            <person name="Payen T."/>
            <person name="Noel B."/>
            <person name="Kuo A."/>
            <person name="Martin F.M."/>
        </authorList>
    </citation>
    <scope>NUCLEOTIDE SEQUENCE [LARGE SCALE GENOMIC DNA]</scope>
    <source>
        <strain evidence="5">091103-1</strain>
    </source>
</reference>
<evidence type="ECO:0000313" key="6">
    <source>
        <dbReference type="Proteomes" id="UP000246991"/>
    </source>
</evidence>
<feature type="non-terminal residue" evidence="5">
    <location>
        <position position="1"/>
    </location>
</feature>
<dbReference type="EMBL" id="PYWC01000061">
    <property type="protein sequence ID" value="PWW74470.1"/>
    <property type="molecule type" value="Genomic_DNA"/>
</dbReference>
<dbReference type="SUPFAM" id="SSF75304">
    <property type="entry name" value="Amidase signature (AS) enzymes"/>
    <property type="match status" value="1"/>
</dbReference>
<feature type="compositionally biased region" description="Basic residues" evidence="3">
    <location>
        <begin position="106"/>
        <end position="120"/>
    </location>
</feature>
<keyword evidence="2" id="KW-0378">Hydrolase</keyword>
<dbReference type="OrthoDB" id="6428749at2759"/>
<feature type="domain" description="Amidase" evidence="4">
    <location>
        <begin position="1"/>
        <end position="72"/>
    </location>
</feature>
<dbReference type="Pfam" id="PF01425">
    <property type="entry name" value="Amidase"/>
    <property type="match status" value="1"/>
</dbReference>
<accession>A0A317SLC9</accession>
<comment type="caution">
    <text evidence="5">The sequence shown here is derived from an EMBL/GenBank/DDBJ whole genome shotgun (WGS) entry which is preliminary data.</text>
</comment>
<dbReference type="Gene3D" id="3.90.1300.10">
    <property type="entry name" value="Amidase signature (AS) domain"/>
    <property type="match status" value="1"/>
</dbReference>
<protein>
    <recommendedName>
        <fullName evidence="4">Amidase domain-containing protein</fullName>
    </recommendedName>
</protein>
<proteinExistence type="inferred from homology"/>
<gene>
    <name evidence="5" type="ORF">C7212DRAFT_210137</name>
</gene>
<dbReference type="PANTHER" id="PTHR46072">
    <property type="entry name" value="AMIDASE-RELATED-RELATED"/>
    <property type="match status" value="1"/>
</dbReference>
<dbReference type="GO" id="GO:0016787">
    <property type="term" value="F:hydrolase activity"/>
    <property type="evidence" value="ECO:0007669"/>
    <property type="project" value="UniProtKB-KW"/>
</dbReference>
<evidence type="ECO:0000256" key="1">
    <source>
        <dbReference type="ARBA" id="ARBA00009199"/>
    </source>
</evidence>
<evidence type="ECO:0000256" key="3">
    <source>
        <dbReference type="SAM" id="MobiDB-lite"/>
    </source>
</evidence>
<dbReference type="InterPro" id="IPR036928">
    <property type="entry name" value="AS_sf"/>
</dbReference>
<evidence type="ECO:0000259" key="4">
    <source>
        <dbReference type="Pfam" id="PF01425"/>
    </source>
</evidence>
<keyword evidence="6" id="KW-1185">Reference proteome</keyword>
<comment type="similarity">
    <text evidence="1">Belongs to the amidase family.</text>
</comment>
<feature type="region of interest" description="Disordered" evidence="3">
    <location>
        <begin position="94"/>
        <end position="120"/>
    </location>
</feature>
<dbReference type="AlphaFoldDB" id="A0A317SLC9"/>
<evidence type="ECO:0000256" key="2">
    <source>
        <dbReference type="ARBA" id="ARBA00022801"/>
    </source>
</evidence>